<evidence type="ECO:0000313" key="2">
    <source>
        <dbReference type="Proteomes" id="UP000471147"/>
    </source>
</evidence>
<protein>
    <recommendedName>
        <fullName evidence="3">Terminase small subunit</fullName>
    </recommendedName>
</protein>
<comment type="caution">
    <text evidence="1">The sequence shown here is derived from an EMBL/GenBank/DDBJ whole genome shotgun (WGS) entry which is preliminary data.</text>
</comment>
<keyword evidence="2" id="KW-1185">Reference proteome</keyword>
<evidence type="ECO:0000313" key="1">
    <source>
        <dbReference type="EMBL" id="MVZ98405.1"/>
    </source>
</evidence>
<organism evidence="1 2">
    <name type="scientific">Sphingorhabdus profundilacus</name>
    <dbReference type="NCBI Taxonomy" id="2509718"/>
    <lineage>
        <taxon>Bacteria</taxon>
        <taxon>Pseudomonadati</taxon>
        <taxon>Pseudomonadota</taxon>
        <taxon>Alphaproteobacteria</taxon>
        <taxon>Sphingomonadales</taxon>
        <taxon>Sphingomonadaceae</taxon>
        <taxon>Sphingorhabdus</taxon>
    </lineage>
</organism>
<dbReference type="EMBL" id="SDWJ01000002">
    <property type="protein sequence ID" value="MVZ98405.1"/>
    <property type="molecule type" value="Genomic_DNA"/>
</dbReference>
<accession>A0A6I4M8F5</accession>
<dbReference type="OrthoDB" id="8480631at2"/>
<sequence length="247" mass="28065">MRNCKPRPPRWRARFLRALAETGNVRLASDRAKVNNASVYRKRQSDPEFAADMDAARTQAELRLANEERPTPSGARWDSDGSALIITQSPYGAPSRTQRAGPNGWTRADEKRFLDTLATTCNVTLACAAAGHDRSSAYTRRNKWTPFAKEWEEALKIGLQAMEIRLLYDALDQTDDYYVGIPREIRLDRYGDAIQLLAYHHKYRGERRTAWNTGPVDVEAVKMSIIRQADALEAERARQTDGKPLWV</sequence>
<evidence type="ECO:0008006" key="3">
    <source>
        <dbReference type="Google" id="ProtNLM"/>
    </source>
</evidence>
<dbReference type="Proteomes" id="UP000471147">
    <property type="component" value="Unassembled WGS sequence"/>
</dbReference>
<dbReference type="AlphaFoldDB" id="A0A6I4M8F5"/>
<gene>
    <name evidence="1" type="ORF">EUU23_11950</name>
</gene>
<proteinExistence type="predicted"/>
<dbReference type="RefSeq" id="WP_160354315.1">
    <property type="nucleotide sequence ID" value="NZ_SDWJ01000002.1"/>
</dbReference>
<reference evidence="1 2" key="1">
    <citation type="submission" date="2019-01" db="EMBL/GenBank/DDBJ databases">
        <title>Sphingorhabdus lacus sp.nov., isolated from an oligotrophic freshwater lake.</title>
        <authorList>
            <person name="Park M."/>
        </authorList>
    </citation>
    <scope>NUCLEOTIDE SEQUENCE [LARGE SCALE GENOMIC DNA]</scope>
    <source>
        <strain evidence="1 2">IMCC26285</strain>
    </source>
</reference>
<name>A0A6I4M8F5_9SPHN</name>